<dbReference type="GO" id="GO:0030527">
    <property type="term" value="F:structural constituent of chromatin"/>
    <property type="evidence" value="ECO:0007669"/>
    <property type="project" value="InterPro"/>
</dbReference>
<name>A0A5C6GH57_METRR</name>
<evidence type="ECO:0008006" key="11">
    <source>
        <dbReference type="Google" id="ProtNLM"/>
    </source>
</evidence>
<evidence type="ECO:0000313" key="10">
    <source>
        <dbReference type="Proteomes" id="UP000317257"/>
    </source>
</evidence>
<dbReference type="GO" id="GO:0000786">
    <property type="term" value="C:nucleosome"/>
    <property type="evidence" value="ECO:0007669"/>
    <property type="project" value="UniProtKB-KW"/>
</dbReference>
<reference evidence="10" key="1">
    <citation type="submission" date="2018-12" db="EMBL/GenBank/DDBJ databases">
        <title>The complete genome of Metarhizium rileyi, a key fungal pathogen of Lepidoptera.</title>
        <authorList>
            <person name="Binneck E."/>
            <person name="Lastra C.C.L."/>
            <person name="Sosa-Gomez D.R."/>
        </authorList>
    </citation>
    <scope>NUCLEOTIDE SEQUENCE [LARGE SCALE GENOMIC DNA]</scope>
    <source>
        <strain evidence="10">Cep018-CH2</strain>
    </source>
</reference>
<dbReference type="SUPFAM" id="SSF47113">
    <property type="entry name" value="Histone-fold"/>
    <property type="match status" value="1"/>
</dbReference>
<evidence type="ECO:0000256" key="3">
    <source>
        <dbReference type="ARBA" id="ARBA00006564"/>
    </source>
</evidence>
<dbReference type="CDD" id="cd22912">
    <property type="entry name" value="HFD_H4"/>
    <property type="match status" value="1"/>
</dbReference>
<dbReference type="Proteomes" id="UP000317257">
    <property type="component" value="Unassembled WGS sequence"/>
</dbReference>
<keyword evidence="6" id="KW-0539">Nucleus</keyword>
<comment type="subcellular location">
    <subcellularLocation>
        <location evidence="2">Chromosome</location>
    </subcellularLocation>
    <subcellularLocation>
        <location evidence="1">Nucleus</location>
    </subcellularLocation>
</comment>
<gene>
    <name evidence="9" type="ORF">ED733_008156</name>
</gene>
<evidence type="ECO:0000313" key="9">
    <source>
        <dbReference type="EMBL" id="TWU76614.1"/>
    </source>
</evidence>
<comment type="caution">
    <text evidence="9">The sequence shown here is derived from an EMBL/GenBank/DDBJ whole genome shotgun (WGS) entry which is preliminary data.</text>
</comment>
<sequence>MPPTLAARGGPQWPRTNSLSTPRSSGAASGHGHGKSKSKSNGVAGKTVFGTRGRAVRHRKILRDTIMGITKPAIRRLARRGGVKRISADIYGEVRTVLKQRLELLLGICVVFVEHRNAKTVTVDDVLFALRQIGRPIYGFDFDSDRWS</sequence>
<dbReference type="GO" id="GO:0003677">
    <property type="term" value="F:DNA binding"/>
    <property type="evidence" value="ECO:0007669"/>
    <property type="project" value="UniProtKB-KW"/>
</dbReference>
<keyword evidence="4" id="KW-0158">Chromosome</keyword>
<evidence type="ECO:0000256" key="5">
    <source>
        <dbReference type="ARBA" id="ARBA00023125"/>
    </source>
</evidence>
<feature type="region of interest" description="Disordered" evidence="8">
    <location>
        <begin position="1"/>
        <end position="49"/>
    </location>
</feature>
<feature type="compositionally biased region" description="Polar residues" evidence="8">
    <location>
        <begin position="14"/>
        <end position="23"/>
    </location>
</feature>
<dbReference type="AlphaFoldDB" id="A0A5C6GH57"/>
<protein>
    <recommendedName>
        <fullName evidence="11">Histone H4</fullName>
    </recommendedName>
</protein>
<keyword evidence="7" id="KW-0544">Nucleosome core</keyword>
<dbReference type="EMBL" id="SBHS01000005">
    <property type="protein sequence ID" value="TWU76614.1"/>
    <property type="molecule type" value="Genomic_DNA"/>
</dbReference>
<keyword evidence="5" id="KW-0238">DNA-binding</keyword>
<dbReference type="GO" id="GO:0046982">
    <property type="term" value="F:protein heterodimerization activity"/>
    <property type="evidence" value="ECO:0007669"/>
    <property type="project" value="InterPro"/>
</dbReference>
<evidence type="ECO:0000256" key="4">
    <source>
        <dbReference type="ARBA" id="ARBA00022454"/>
    </source>
</evidence>
<dbReference type="PANTHER" id="PTHR10484">
    <property type="entry name" value="HISTONE H4"/>
    <property type="match status" value="1"/>
</dbReference>
<dbReference type="InterPro" id="IPR001951">
    <property type="entry name" value="Histone_H4"/>
</dbReference>
<evidence type="ECO:0000256" key="8">
    <source>
        <dbReference type="SAM" id="MobiDB-lite"/>
    </source>
</evidence>
<proteinExistence type="inferred from homology"/>
<dbReference type="InterPro" id="IPR009072">
    <property type="entry name" value="Histone-fold"/>
</dbReference>
<evidence type="ECO:0000256" key="2">
    <source>
        <dbReference type="ARBA" id="ARBA00004286"/>
    </source>
</evidence>
<dbReference type="Gene3D" id="1.10.20.10">
    <property type="entry name" value="Histone, subunit A"/>
    <property type="match status" value="1"/>
</dbReference>
<comment type="similarity">
    <text evidence="3">Belongs to the histone H4 family.</text>
</comment>
<evidence type="ECO:0000256" key="7">
    <source>
        <dbReference type="ARBA" id="ARBA00023269"/>
    </source>
</evidence>
<evidence type="ECO:0000256" key="6">
    <source>
        <dbReference type="ARBA" id="ARBA00023242"/>
    </source>
</evidence>
<evidence type="ECO:0000256" key="1">
    <source>
        <dbReference type="ARBA" id="ARBA00004123"/>
    </source>
</evidence>
<organism evidence="9 10">
    <name type="scientific">Metarhizium rileyi (strain RCEF 4871)</name>
    <name type="common">Nomuraea rileyi</name>
    <dbReference type="NCBI Taxonomy" id="1649241"/>
    <lineage>
        <taxon>Eukaryota</taxon>
        <taxon>Fungi</taxon>
        <taxon>Dikarya</taxon>
        <taxon>Ascomycota</taxon>
        <taxon>Pezizomycotina</taxon>
        <taxon>Sordariomycetes</taxon>
        <taxon>Hypocreomycetidae</taxon>
        <taxon>Hypocreales</taxon>
        <taxon>Clavicipitaceae</taxon>
        <taxon>Metarhizium</taxon>
    </lineage>
</organism>
<dbReference type="GO" id="GO:0005634">
    <property type="term" value="C:nucleus"/>
    <property type="evidence" value="ECO:0007669"/>
    <property type="project" value="UniProtKB-SubCell"/>
</dbReference>
<dbReference type="SMART" id="SM00417">
    <property type="entry name" value="H4"/>
    <property type="match status" value="1"/>
</dbReference>
<accession>A0A5C6GH57</accession>